<dbReference type="Pfam" id="PF13585">
    <property type="entry name" value="CHU_C"/>
    <property type="match status" value="1"/>
</dbReference>
<proteinExistence type="predicted"/>
<dbReference type="NCBIfam" id="TIGR04131">
    <property type="entry name" value="Bac_Flav_CTERM"/>
    <property type="match status" value="1"/>
</dbReference>
<dbReference type="InterPro" id="IPR026341">
    <property type="entry name" value="T9SS_type_B"/>
</dbReference>
<dbReference type="InterPro" id="IPR055015">
    <property type="entry name" value="GCX_COOH"/>
</dbReference>
<reference evidence="2 3" key="1">
    <citation type="journal article" date="2015" name="Stand. Genomic Sci.">
        <title>Genomic Encyclopedia of Bacterial and Archaeal Type Strains, Phase III: the genomes of soil and plant-associated and newly described type strains.</title>
        <authorList>
            <person name="Whitman W.B."/>
            <person name="Woyke T."/>
            <person name="Klenk H.P."/>
            <person name="Zhou Y."/>
            <person name="Lilburn T.G."/>
            <person name="Beck B.J."/>
            <person name="De Vos P."/>
            <person name="Vandamme P."/>
            <person name="Eisen J.A."/>
            <person name="Garrity G."/>
            <person name="Hugenholtz P."/>
            <person name="Kyrpides N.C."/>
        </authorList>
    </citation>
    <scope>NUCLEOTIDE SEQUENCE [LARGE SCALE GENOMIC DNA]</scope>
    <source>
        <strain evidence="2 3">CGMCC 1.7270</strain>
    </source>
</reference>
<dbReference type="NCBIfam" id="NF045639">
    <property type="entry name" value="GCX_COOH"/>
    <property type="match status" value="1"/>
</dbReference>
<evidence type="ECO:0000313" key="3">
    <source>
        <dbReference type="Proteomes" id="UP000319848"/>
    </source>
</evidence>
<organism evidence="2 3">
    <name type="scientific">Flavobacterium cauense R2A-7</name>
    <dbReference type="NCBI Taxonomy" id="1341154"/>
    <lineage>
        <taxon>Bacteria</taxon>
        <taxon>Pseudomonadati</taxon>
        <taxon>Bacteroidota</taxon>
        <taxon>Flavobacteriia</taxon>
        <taxon>Flavobacteriales</taxon>
        <taxon>Flavobacteriaceae</taxon>
        <taxon>Flavobacterium</taxon>
    </lineage>
</organism>
<keyword evidence="1" id="KW-0732">Signal</keyword>
<sequence length="200" mass="22947">MKNSFLFLLFLLLCNSVAASVSFPRETRLVSESDTIPLSYKFNNCLAYIQLDQPEVNPVYLYWASNRIMVQNNYRVPVNYNITMKAGNVIVLKPNTKVVTGSNYLARIEPCDRQCEIEIPKGISPNGDGLNDDFDLSLICPVKSVKIFNRYGVMLFEGESYKKEWHGQDANNNILPSATYFYRVDFEDGQIKTGWIYLNR</sequence>
<evidence type="ECO:0000256" key="1">
    <source>
        <dbReference type="SAM" id="SignalP"/>
    </source>
</evidence>
<comment type="caution">
    <text evidence="2">The sequence shown here is derived from an EMBL/GenBank/DDBJ whole genome shotgun (WGS) entry which is preliminary data.</text>
</comment>
<feature type="signal peptide" evidence="1">
    <location>
        <begin position="1"/>
        <end position="18"/>
    </location>
</feature>
<name>A0A562LX99_9FLAO</name>
<feature type="chain" id="PRO_5022167637" evidence="1">
    <location>
        <begin position="19"/>
        <end position="200"/>
    </location>
</feature>
<accession>A0A562LX99</accession>
<keyword evidence="3" id="KW-1185">Reference proteome</keyword>
<dbReference type="RefSeq" id="WP_035117445.1">
    <property type="nucleotide sequence ID" value="NZ_AVBI01000012.1"/>
</dbReference>
<protein>
    <submittedName>
        <fullName evidence="2">Gliding motility-associated-like protein</fullName>
    </submittedName>
</protein>
<gene>
    <name evidence="2" type="ORF">IP98_01833</name>
</gene>
<dbReference type="OrthoDB" id="1391397at2"/>
<evidence type="ECO:0000313" key="2">
    <source>
        <dbReference type="EMBL" id="TWI12257.1"/>
    </source>
</evidence>
<dbReference type="EMBL" id="VLKQ01000007">
    <property type="protein sequence ID" value="TWI12257.1"/>
    <property type="molecule type" value="Genomic_DNA"/>
</dbReference>
<dbReference type="AlphaFoldDB" id="A0A562LX99"/>
<dbReference type="Proteomes" id="UP000319848">
    <property type="component" value="Unassembled WGS sequence"/>
</dbReference>